<dbReference type="PROSITE" id="PS00107">
    <property type="entry name" value="PROTEIN_KINASE_ATP"/>
    <property type="match status" value="1"/>
</dbReference>
<feature type="non-terminal residue" evidence="2">
    <location>
        <position position="53"/>
    </location>
</feature>
<organism evidence="2 3">
    <name type="scientific">Monoraphidium neglectum</name>
    <dbReference type="NCBI Taxonomy" id="145388"/>
    <lineage>
        <taxon>Eukaryota</taxon>
        <taxon>Viridiplantae</taxon>
        <taxon>Chlorophyta</taxon>
        <taxon>core chlorophytes</taxon>
        <taxon>Chlorophyceae</taxon>
        <taxon>CS clade</taxon>
        <taxon>Sphaeropleales</taxon>
        <taxon>Selenastraceae</taxon>
        <taxon>Monoraphidium</taxon>
    </lineage>
</organism>
<dbReference type="Proteomes" id="UP000054498">
    <property type="component" value="Unassembled WGS sequence"/>
</dbReference>
<gene>
    <name evidence="2" type="ORF">MNEG_11497</name>
</gene>
<dbReference type="AlphaFoldDB" id="A0A0D2J9M2"/>
<dbReference type="OrthoDB" id="538199at2759"/>
<dbReference type="KEGG" id="mng:MNEG_11497"/>
<evidence type="ECO:0000313" key="3">
    <source>
        <dbReference type="Proteomes" id="UP000054498"/>
    </source>
</evidence>
<dbReference type="EMBL" id="KK102990">
    <property type="protein sequence ID" value="KIY96462.1"/>
    <property type="molecule type" value="Genomic_DNA"/>
</dbReference>
<keyword evidence="3" id="KW-1185">Reference proteome</keyword>
<accession>A0A0D2J9M2</accession>
<dbReference type="InterPro" id="IPR017441">
    <property type="entry name" value="Protein_kinase_ATP_BS"/>
</dbReference>
<dbReference type="GO" id="GO:0005524">
    <property type="term" value="F:ATP binding"/>
    <property type="evidence" value="ECO:0007669"/>
    <property type="project" value="UniProtKB-UniRule"/>
</dbReference>
<evidence type="ECO:0008006" key="4">
    <source>
        <dbReference type="Google" id="ProtNLM"/>
    </source>
</evidence>
<sequence length="53" mass="5888">MGDVLGRGAFATTRLCVQRSTGARYACKSILKRRLVSDGSDVKHELQIMLHLK</sequence>
<dbReference type="SUPFAM" id="SSF56112">
    <property type="entry name" value="Protein kinase-like (PK-like)"/>
    <property type="match status" value="1"/>
</dbReference>
<reference evidence="2 3" key="1">
    <citation type="journal article" date="2013" name="BMC Genomics">
        <title>Reconstruction of the lipid metabolism for the microalga Monoraphidium neglectum from its genome sequence reveals characteristics suitable for biofuel production.</title>
        <authorList>
            <person name="Bogen C."/>
            <person name="Al-Dilaimi A."/>
            <person name="Albersmeier A."/>
            <person name="Wichmann J."/>
            <person name="Grundmann M."/>
            <person name="Rupp O."/>
            <person name="Lauersen K.J."/>
            <person name="Blifernez-Klassen O."/>
            <person name="Kalinowski J."/>
            <person name="Goesmann A."/>
            <person name="Mussgnug J.H."/>
            <person name="Kruse O."/>
        </authorList>
    </citation>
    <scope>NUCLEOTIDE SEQUENCE [LARGE SCALE GENOMIC DNA]</scope>
    <source>
        <strain evidence="2 3">SAG 48.87</strain>
    </source>
</reference>
<keyword evidence="1" id="KW-0067">ATP-binding</keyword>
<dbReference type="RefSeq" id="XP_013895482.1">
    <property type="nucleotide sequence ID" value="XM_014040028.1"/>
</dbReference>
<protein>
    <recommendedName>
        <fullName evidence="4">Protein kinase domain-containing protein</fullName>
    </recommendedName>
</protein>
<feature type="binding site" evidence="1">
    <location>
        <position position="32"/>
    </location>
    <ligand>
        <name>ATP</name>
        <dbReference type="ChEBI" id="CHEBI:30616"/>
    </ligand>
</feature>
<keyword evidence="1" id="KW-0547">Nucleotide-binding</keyword>
<name>A0A0D2J9M2_9CHLO</name>
<evidence type="ECO:0000256" key="1">
    <source>
        <dbReference type="PROSITE-ProRule" id="PRU10141"/>
    </source>
</evidence>
<proteinExistence type="predicted"/>
<evidence type="ECO:0000313" key="2">
    <source>
        <dbReference type="EMBL" id="KIY96462.1"/>
    </source>
</evidence>
<dbReference type="InterPro" id="IPR011009">
    <property type="entry name" value="Kinase-like_dom_sf"/>
</dbReference>
<dbReference type="STRING" id="145388.A0A0D2J9M2"/>
<dbReference type="GeneID" id="25728765"/>
<dbReference type="Gene3D" id="3.30.200.20">
    <property type="entry name" value="Phosphorylase Kinase, domain 1"/>
    <property type="match status" value="1"/>
</dbReference>